<protein>
    <submittedName>
        <fullName evidence="9">Tubulin</fullName>
    </submittedName>
</protein>
<dbReference type="PRINTS" id="PR01164">
    <property type="entry name" value="GAMMATUBULIN"/>
</dbReference>
<dbReference type="InterPro" id="IPR018316">
    <property type="entry name" value="Tubulin/FtsZ_2-layer-sand-dom"/>
</dbReference>
<dbReference type="GO" id="GO:0031122">
    <property type="term" value="P:cytoplasmic microtubule organization"/>
    <property type="evidence" value="ECO:0007669"/>
    <property type="project" value="InterPro"/>
</dbReference>
<evidence type="ECO:0000256" key="1">
    <source>
        <dbReference type="ARBA" id="ARBA00004267"/>
    </source>
</evidence>
<dbReference type="Gene3D" id="1.10.287.600">
    <property type="entry name" value="Helix hairpin bin"/>
    <property type="match status" value="1"/>
</dbReference>
<comment type="caution">
    <text evidence="9">The sequence shown here is derived from an EMBL/GenBank/DDBJ whole genome shotgun (WGS) entry which is preliminary data.</text>
</comment>
<dbReference type="Pfam" id="PF03953">
    <property type="entry name" value="Tubulin_C"/>
    <property type="match status" value="1"/>
</dbReference>
<keyword evidence="6" id="KW-0342">GTP-binding</keyword>
<reference evidence="9 10" key="1">
    <citation type="journal article" date="2020" name="J. Phycol.">
        <title>Comparative genome analysis reveals Cyanidiococcus gen. nov., a new extremophilic red algal genus sister to Cyanidioschyzon (Cyanidioschyzonaceae, Rhodophyta).</title>
        <authorList>
            <person name="Liu S.-L."/>
            <person name="Chiang Y.-R."/>
            <person name="Yoon H.S."/>
            <person name="Fu H.-Y."/>
        </authorList>
    </citation>
    <scope>NUCLEOTIDE SEQUENCE [LARGE SCALE GENOMIC DNA]</scope>
    <source>
        <strain evidence="9 10">THAL066</strain>
    </source>
</reference>
<keyword evidence="10" id="KW-1185">Reference proteome</keyword>
<dbReference type="InterPro" id="IPR023123">
    <property type="entry name" value="Tubulin_C"/>
</dbReference>
<dbReference type="GO" id="GO:0005874">
    <property type="term" value="C:microtubule"/>
    <property type="evidence" value="ECO:0007669"/>
    <property type="project" value="UniProtKB-KW"/>
</dbReference>
<dbReference type="GO" id="GO:0007020">
    <property type="term" value="P:microtubule nucleation"/>
    <property type="evidence" value="ECO:0007669"/>
    <property type="project" value="InterPro"/>
</dbReference>
<gene>
    <name evidence="9" type="primary">TUBG1_2</name>
    <name evidence="9" type="ORF">F1559_000590</name>
</gene>
<evidence type="ECO:0000313" key="10">
    <source>
        <dbReference type="Proteomes" id="UP000530660"/>
    </source>
</evidence>
<dbReference type="AlphaFoldDB" id="A0A7J7IIR1"/>
<comment type="subcellular location">
    <subcellularLocation>
        <location evidence="1">Cytoplasm</location>
        <location evidence="1">Cytoskeleton</location>
        <location evidence="1">Microtubule organizing center</location>
    </subcellularLocation>
</comment>
<dbReference type="OrthoDB" id="10249382at2759"/>
<evidence type="ECO:0000313" key="9">
    <source>
        <dbReference type="EMBL" id="KAF6002624.1"/>
    </source>
</evidence>
<evidence type="ECO:0000256" key="5">
    <source>
        <dbReference type="ARBA" id="ARBA00022741"/>
    </source>
</evidence>
<feature type="domain" description="Tubulin/FtsZ 2-layer sandwich" evidence="8">
    <location>
        <begin position="1"/>
        <end position="85"/>
    </location>
</feature>
<evidence type="ECO:0000256" key="3">
    <source>
        <dbReference type="ARBA" id="ARBA00022490"/>
    </source>
</evidence>
<dbReference type="Proteomes" id="UP000530660">
    <property type="component" value="Unassembled WGS sequence"/>
</dbReference>
<name>A0A7J7IIR1_9RHOD</name>
<keyword evidence="5" id="KW-0547">Nucleotide-binding</keyword>
<evidence type="ECO:0000256" key="6">
    <source>
        <dbReference type="ARBA" id="ARBA00023134"/>
    </source>
</evidence>
<evidence type="ECO:0000256" key="4">
    <source>
        <dbReference type="ARBA" id="ARBA00022701"/>
    </source>
</evidence>
<keyword evidence="3" id="KW-0963">Cytoplasm</keyword>
<dbReference type="GO" id="GO:0000930">
    <property type="term" value="C:gamma-tubulin complex"/>
    <property type="evidence" value="ECO:0007669"/>
    <property type="project" value="InterPro"/>
</dbReference>
<dbReference type="EMBL" id="VWRR01000009">
    <property type="protein sequence ID" value="KAF6002624.1"/>
    <property type="molecule type" value="Genomic_DNA"/>
</dbReference>
<dbReference type="SUPFAM" id="SSF55307">
    <property type="entry name" value="Tubulin C-terminal domain-like"/>
    <property type="match status" value="1"/>
</dbReference>
<evidence type="ECO:0000259" key="8">
    <source>
        <dbReference type="Pfam" id="PF03953"/>
    </source>
</evidence>
<accession>A0A7J7IIR1</accession>
<keyword evidence="4" id="KW-0493">Microtubule</keyword>
<evidence type="ECO:0000256" key="2">
    <source>
        <dbReference type="ARBA" id="ARBA00009636"/>
    </source>
</evidence>
<dbReference type="InterPro" id="IPR002454">
    <property type="entry name" value="Gamma_tubulin"/>
</dbReference>
<keyword evidence="7" id="KW-0206">Cytoskeleton</keyword>
<organism evidence="9 10">
    <name type="scientific">Cyanidiococcus yangmingshanensis</name>
    <dbReference type="NCBI Taxonomy" id="2690220"/>
    <lineage>
        <taxon>Eukaryota</taxon>
        <taxon>Rhodophyta</taxon>
        <taxon>Bangiophyceae</taxon>
        <taxon>Cyanidiales</taxon>
        <taxon>Cyanidiaceae</taxon>
        <taxon>Cyanidiococcus</taxon>
    </lineage>
</organism>
<evidence type="ECO:0000256" key="7">
    <source>
        <dbReference type="ARBA" id="ARBA00023212"/>
    </source>
</evidence>
<proteinExistence type="inferred from homology"/>
<dbReference type="InterPro" id="IPR037103">
    <property type="entry name" value="Tubulin/FtsZ-like_C"/>
</dbReference>
<dbReference type="Gene3D" id="3.30.1330.20">
    <property type="entry name" value="Tubulin/FtsZ, C-terminal domain"/>
    <property type="match status" value="1"/>
</dbReference>
<sequence>MANCSLRRGSYLSLLSIIQGEIEDPSQLHRSLQRLFEREHFKFTPLTSANMQVTSARKSPYLKSTHRVSGLLLANHTSIATLVGRTISAYDKLRRRNAFLDNYCREPPFAENLDEFDLARETAQHLHDVYSELEQAQASP</sequence>
<dbReference type="FunFam" id="1.10.287.600:FF:000004">
    <property type="entry name" value="Tubulin gamma chain"/>
    <property type="match status" value="1"/>
</dbReference>
<dbReference type="GO" id="GO:0005525">
    <property type="term" value="F:GTP binding"/>
    <property type="evidence" value="ECO:0007669"/>
    <property type="project" value="UniProtKB-KW"/>
</dbReference>
<dbReference type="InterPro" id="IPR008280">
    <property type="entry name" value="Tub_FtsZ_C"/>
</dbReference>
<comment type="similarity">
    <text evidence="2">Belongs to the tubulin family.</text>
</comment>